<feature type="transmembrane region" description="Helical" evidence="2">
    <location>
        <begin position="275"/>
        <end position="295"/>
    </location>
</feature>
<feature type="transmembrane region" description="Helical" evidence="2">
    <location>
        <begin position="351"/>
        <end position="372"/>
    </location>
</feature>
<reference evidence="3 4" key="1">
    <citation type="submission" date="2021-02" db="EMBL/GenBank/DDBJ databases">
        <title>Streptomyces spirodelae sp. nov., isolated from duckweed.</title>
        <authorList>
            <person name="Saimee Y."/>
            <person name="Duangmal K."/>
        </authorList>
    </citation>
    <scope>NUCLEOTIDE SEQUENCE [LARGE SCALE GENOMIC DNA]</scope>
    <source>
        <strain evidence="3 4">DW4-2</strain>
    </source>
</reference>
<feature type="region of interest" description="Disordered" evidence="1">
    <location>
        <begin position="234"/>
        <end position="265"/>
    </location>
</feature>
<dbReference type="EMBL" id="JAFFZN010000001">
    <property type="protein sequence ID" value="MBO8184073.1"/>
    <property type="molecule type" value="Genomic_DNA"/>
</dbReference>
<accession>A0ABS3WLT0</accession>
<keyword evidence="4" id="KW-1185">Reference proteome</keyword>
<keyword evidence="2" id="KW-0472">Membrane</keyword>
<keyword evidence="2" id="KW-0812">Transmembrane</keyword>
<dbReference type="PANTHER" id="PTHR30354:SF11">
    <property type="entry name" value="PERMEASE"/>
    <property type="match status" value="1"/>
</dbReference>
<feature type="transmembrane region" description="Helical" evidence="2">
    <location>
        <begin position="392"/>
        <end position="410"/>
    </location>
</feature>
<feature type="transmembrane region" description="Helical" evidence="2">
    <location>
        <begin position="473"/>
        <end position="497"/>
    </location>
</feature>
<feature type="transmembrane region" description="Helical" evidence="2">
    <location>
        <begin position="52"/>
        <end position="73"/>
    </location>
</feature>
<protein>
    <submittedName>
        <fullName evidence="3">GntP family permease</fullName>
    </submittedName>
</protein>
<proteinExistence type="predicted"/>
<feature type="transmembrane region" description="Helical" evidence="2">
    <location>
        <begin position="172"/>
        <end position="191"/>
    </location>
</feature>
<dbReference type="PANTHER" id="PTHR30354">
    <property type="entry name" value="GNT FAMILY GLUCONATE TRANSPORTER"/>
    <property type="match status" value="1"/>
</dbReference>
<dbReference type="Proteomes" id="UP001518976">
    <property type="component" value="Unassembled WGS sequence"/>
</dbReference>
<organism evidence="3 4">
    <name type="scientific">Streptomyces spirodelae</name>
    <dbReference type="NCBI Taxonomy" id="2812904"/>
    <lineage>
        <taxon>Bacteria</taxon>
        <taxon>Bacillati</taxon>
        <taxon>Actinomycetota</taxon>
        <taxon>Actinomycetes</taxon>
        <taxon>Kitasatosporales</taxon>
        <taxon>Streptomycetaceae</taxon>
        <taxon>Streptomyces</taxon>
    </lineage>
</organism>
<feature type="transmembrane region" description="Helical" evidence="2">
    <location>
        <begin position="315"/>
        <end position="339"/>
    </location>
</feature>
<keyword evidence="2" id="KW-1133">Transmembrane helix</keyword>
<evidence type="ECO:0000256" key="1">
    <source>
        <dbReference type="SAM" id="MobiDB-lite"/>
    </source>
</evidence>
<feature type="transmembrane region" description="Helical" evidence="2">
    <location>
        <begin position="131"/>
        <end position="152"/>
    </location>
</feature>
<evidence type="ECO:0000313" key="3">
    <source>
        <dbReference type="EMBL" id="MBO8184073.1"/>
    </source>
</evidence>
<evidence type="ECO:0000256" key="2">
    <source>
        <dbReference type="SAM" id="Phobius"/>
    </source>
</evidence>
<comment type="caution">
    <text evidence="3">The sequence shown here is derived from an EMBL/GenBank/DDBJ whole genome shotgun (WGS) entry which is preliminary data.</text>
</comment>
<name>A0ABS3WLT0_9ACTN</name>
<evidence type="ECO:0000313" key="4">
    <source>
        <dbReference type="Proteomes" id="UP001518976"/>
    </source>
</evidence>
<dbReference type="PIRSF" id="PIRSF002746">
    <property type="entry name" value="Gluconate_transporter"/>
    <property type="match status" value="1"/>
</dbReference>
<sequence length="498" mass="49852">MAALVLGIATIVVIVLRTRLDAFFALLVAALVTGFVAGAPASKVIDSITKGFGNTLGSIGIVIGLGVGLGKILEVSGAADALARAFVRALGIGREPWAMGATGALVSIPVFCDSGYVIMNPLARSIARRKRAGYVTLALALGCGMTLTHHLVPPTPGPLGVAGILGADLGGLVLSGLAFAVLLLPVVVLYARWIGPRLEDSLLPEVREAVYGRAVAAGPGAALAGPTADGTTAGGGVAEGAAGATAADEPEDDPARELGTPPDGAKPHRVGALRALLPLLVPLVLIIANTVATAIDQNAQGTLDGEGYDPSPIPAALAFVGNPVVALLVGLVLAVYGLLPRWTPRSQVGGWLAQAAASAGLIILITGAGGALGEVLRATGVGDEMAKTIASWSLPGVLVPFLIASLVRIAQGSGTVAMITAASVSAPLVHGLGISPLLAALGCCAGSMVFSYFNDSYFWVVTRFAGLDGTAALRGWSGITTAVWLGSLPLLLLAGVVL</sequence>
<feature type="transmembrane region" description="Helical" evidence="2">
    <location>
        <begin position="27"/>
        <end position="45"/>
    </location>
</feature>
<feature type="transmembrane region" description="Helical" evidence="2">
    <location>
        <begin position="431"/>
        <end position="453"/>
    </location>
</feature>
<feature type="transmembrane region" description="Helical" evidence="2">
    <location>
        <begin position="97"/>
        <end position="119"/>
    </location>
</feature>
<gene>
    <name evidence="3" type="ORF">JW592_01025</name>
</gene>
<dbReference type="InterPro" id="IPR003474">
    <property type="entry name" value="Glcn_transporter"/>
</dbReference>
<dbReference type="Pfam" id="PF02447">
    <property type="entry name" value="GntP_permease"/>
    <property type="match status" value="2"/>
</dbReference>